<evidence type="ECO:0000259" key="1">
    <source>
        <dbReference type="Pfam" id="PF13302"/>
    </source>
</evidence>
<dbReference type="RefSeq" id="WP_135447854.1">
    <property type="nucleotide sequence ID" value="NZ_JABUXY010000001.1"/>
</dbReference>
<accession>A0A4Z0KKN3</accession>
<dbReference type="GO" id="GO:0016747">
    <property type="term" value="F:acyltransferase activity, transferring groups other than amino-acyl groups"/>
    <property type="evidence" value="ECO:0007669"/>
    <property type="project" value="InterPro"/>
</dbReference>
<dbReference type="PANTHER" id="PTHR43792:SF1">
    <property type="entry name" value="N-ACETYLTRANSFERASE DOMAIN-CONTAINING PROTEIN"/>
    <property type="match status" value="1"/>
</dbReference>
<dbReference type="InterPro" id="IPR016181">
    <property type="entry name" value="Acyl_CoA_acyltransferase"/>
</dbReference>
<keyword evidence="2" id="KW-0808">Transferase</keyword>
<sequence length="190" mass="21615">MVLEVPECRDAAEVFAVVGDHRAVTYNPTDFVSGLQEANKLIQMWLHRWVAHDYGYWCVRETWTGRIMGYCGMNRMHINGWPARSLIARFHPDVWGLEYVTEAVMAALICAGTHSGDGSVVARTRPVNLASRTVALKLCLRRDPGRDERGPDGIDEYSVTVRRDDRCSRRRSAVEGEIKLSRRCSLFSRM</sequence>
<name>A0A4Z0KKN3_BREAU</name>
<dbReference type="PANTHER" id="PTHR43792">
    <property type="entry name" value="GNAT FAMILY, PUTATIVE (AFU_ORTHOLOGUE AFUA_3G00765)-RELATED-RELATED"/>
    <property type="match status" value="1"/>
</dbReference>
<dbReference type="Gene3D" id="3.40.630.30">
    <property type="match status" value="1"/>
</dbReference>
<evidence type="ECO:0000313" key="2">
    <source>
        <dbReference type="EMBL" id="TGD38010.1"/>
    </source>
</evidence>
<dbReference type="EMBL" id="RHFF01000012">
    <property type="protein sequence ID" value="TGD38010.1"/>
    <property type="molecule type" value="Genomic_DNA"/>
</dbReference>
<comment type="caution">
    <text evidence="2">The sequence shown here is derived from an EMBL/GenBank/DDBJ whole genome shotgun (WGS) entry which is preliminary data.</text>
</comment>
<dbReference type="InterPro" id="IPR000182">
    <property type="entry name" value="GNAT_dom"/>
</dbReference>
<dbReference type="SUPFAM" id="SSF55729">
    <property type="entry name" value="Acyl-CoA N-acyltransferases (Nat)"/>
    <property type="match status" value="1"/>
</dbReference>
<dbReference type="AlphaFoldDB" id="A0A4Z0KKN3"/>
<evidence type="ECO:0000313" key="3">
    <source>
        <dbReference type="Proteomes" id="UP000297736"/>
    </source>
</evidence>
<reference evidence="2 3" key="1">
    <citation type="submission" date="2018-10" db="EMBL/GenBank/DDBJ databases">
        <title>Brevibacterium genomes from Austrain hard cheese rinds.</title>
        <authorList>
            <person name="Anast J.M."/>
            <person name="Dzieciol M."/>
            <person name="Schultz D.L."/>
            <person name="Mann E."/>
            <person name="Wagner M."/>
            <person name="Schmitz-Esser S."/>
        </authorList>
    </citation>
    <scope>NUCLEOTIDE SEQUENCE [LARGE SCALE GENOMIC DNA]</scope>
    <source>
        <strain evidence="2 3">L261</strain>
    </source>
</reference>
<feature type="domain" description="N-acetyltransferase" evidence="1">
    <location>
        <begin position="4"/>
        <end position="138"/>
    </location>
</feature>
<organism evidence="2 3">
    <name type="scientific">Brevibacterium aurantiacum</name>
    <dbReference type="NCBI Taxonomy" id="273384"/>
    <lineage>
        <taxon>Bacteria</taxon>
        <taxon>Bacillati</taxon>
        <taxon>Actinomycetota</taxon>
        <taxon>Actinomycetes</taxon>
        <taxon>Micrococcales</taxon>
        <taxon>Brevibacteriaceae</taxon>
        <taxon>Brevibacterium</taxon>
    </lineage>
</organism>
<dbReference type="InterPro" id="IPR051531">
    <property type="entry name" value="N-acetyltransferase"/>
</dbReference>
<protein>
    <submittedName>
        <fullName evidence="2">N-acetyltransferase</fullName>
    </submittedName>
</protein>
<proteinExistence type="predicted"/>
<dbReference type="Pfam" id="PF13302">
    <property type="entry name" value="Acetyltransf_3"/>
    <property type="match status" value="1"/>
</dbReference>
<gene>
    <name evidence="2" type="ORF">EB834_12580</name>
</gene>
<dbReference type="Proteomes" id="UP000297736">
    <property type="component" value="Unassembled WGS sequence"/>
</dbReference>